<keyword evidence="4" id="KW-1185">Reference proteome</keyword>
<dbReference type="EMBL" id="JAAAUQ010000208">
    <property type="protein sequence ID" value="KAF9152951.1"/>
    <property type="molecule type" value="Genomic_DNA"/>
</dbReference>
<dbReference type="Gene3D" id="3.30.420.40">
    <property type="match status" value="2"/>
</dbReference>
<dbReference type="GO" id="GO:0140662">
    <property type="term" value="F:ATP-dependent protein folding chaperone"/>
    <property type="evidence" value="ECO:0007669"/>
    <property type="project" value="InterPro"/>
</dbReference>
<dbReference type="Proteomes" id="UP000748756">
    <property type="component" value="Unassembled WGS sequence"/>
</dbReference>
<evidence type="ECO:0000313" key="3">
    <source>
        <dbReference type="EMBL" id="KAF9152951.1"/>
    </source>
</evidence>
<name>A0A9P5VCX2_9FUNG</name>
<keyword evidence="2" id="KW-0067">ATP-binding</keyword>
<evidence type="ECO:0000256" key="1">
    <source>
        <dbReference type="ARBA" id="ARBA00022741"/>
    </source>
</evidence>
<dbReference type="InterPro" id="IPR013126">
    <property type="entry name" value="Hsp_70_fam"/>
</dbReference>
<sequence length="97" mass="10446">MTTIEIDSLEPRRPTPIQRVSLAYPLQGLDIIKEVAAIAGLNVLRIINKPIAAVLANVQDNQVNSDERVIVVGFGGDHFDASFFVTKAEIADAMATA</sequence>
<comment type="caution">
    <text evidence="3">The sequence shown here is derived from an EMBL/GenBank/DDBJ whole genome shotgun (WGS) entry which is preliminary data.</text>
</comment>
<reference evidence="3" key="1">
    <citation type="journal article" date="2020" name="Fungal Divers.">
        <title>Resolving the Mortierellaceae phylogeny through synthesis of multi-gene phylogenetics and phylogenomics.</title>
        <authorList>
            <person name="Vandepol N."/>
            <person name="Liber J."/>
            <person name="Desiro A."/>
            <person name="Na H."/>
            <person name="Kennedy M."/>
            <person name="Barry K."/>
            <person name="Grigoriev I.V."/>
            <person name="Miller A.N."/>
            <person name="O'Donnell K."/>
            <person name="Stajich J.E."/>
            <person name="Bonito G."/>
        </authorList>
    </citation>
    <scope>NUCLEOTIDE SEQUENCE</scope>
    <source>
        <strain evidence="3">NRRL 6426</strain>
    </source>
</reference>
<accession>A0A9P5VCX2</accession>
<evidence type="ECO:0000313" key="4">
    <source>
        <dbReference type="Proteomes" id="UP000748756"/>
    </source>
</evidence>
<gene>
    <name evidence="3" type="ORF">BG015_004382</name>
</gene>
<dbReference type="GO" id="GO:0005524">
    <property type="term" value="F:ATP binding"/>
    <property type="evidence" value="ECO:0007669"/>
    <property type="project" value="UniProtKB-KW"/>
</dbReference>
<dbReference type="Pfam" id="PF00012">
    <property type="entry name" value="HSP70"/>
    <property type="match status" value="1"/>
</dbReference>
<proteinExistence type="predicted"/>
<keyword evidence="1" id="KW-0547">Nucleotide-binding</keyword>
<evidence type="ECO:0000256" key="2">
    <source>
        <dbReference type="ARBA" id="ARBA00022840"/>
    </source>
</evidence>
<organism evidence="3 4">
    <name type="scientific">Linnemannia schmuckeri</name>
    <dbReference type="NCBI Taxonomy" id="64567"/>
    <lineage>
        <taxon>Eukaryota</taxon>
        <taxon>Fungi</taxon>
        <taxon>Fungi incertae sedis</taxon>
        <taxon>Mucoromycota</taxon>
        <taxon>Mortierellomycotina</taxon>
        <taxon>Mortierellomycetes</taxon>
        <taxon>Mortierellales</taxon>
        <taxon>Mortierellaceae</taxon>
        <taxon>Linnemannia</taxon>
    </lineage>
</organism>
<protein>
    <submittedName>
        <fullName evidence="3">Uncharacterized protein</fullName>
    </submittedName>
</protein>
<dbReference type="AlphaFoldDB" id="A0A9P5VCX2"/>